<dbReference type="Pfam" id="PF03703">
    <property type="entry name" value="bPH_2"/>
    <property type="match status" value="1"/>
</dbReference>
<keyword evidence="2" id="KW-0472">Membrane</keyword>
<evidence type="ECO:0000259" key="3">
    <source>
        <dbReference type="Pfam" id="PF03703"/>
    </source>
</evidence>
<feature type="domain" description="YdbS-like PH" evidence="3">
    <location>
        <begin position="90"/>
        <end position="163"/>
    </location>
</feature>
<dbReference type="OrthoDB" id="3378680at2"/>
<dbReference type="AlphaFoldDB" id="A0A1B4XJ59"/>
<feature type="transmembrane region" description="Helical" evidence="2">
    <location>
        <begin position="67"/>
        <end position="86"/>
    </location>
</feature>
<dbReference type="InterPro" id="IPR005182">
    <property type="entry name" value="YdbS-like_PH"/>
</dbReference>
<feature type="compositionally biased region" description="Basic and acidic residues" evidence="1">
    <location>
        <begin position="1"/>
        <end position="13"/>
    </location>
</feature>
<dbReference type="InParanoid" id="A0A1B4XJ59"/>
<feature type="region of interest" description="Disordered" evidence="1">
    <location>
        <begin position="1"/>
        <end position="22"/>
    </location>
</feature>
<sequence>MKDYKYLASRDHQQPQGKTPENETMNYIARPAWLNQWWQIGVMILMPVVFILALLKGNQYFSPENLRVVQVVIVGVFVYLIAVVIYRRYSWAYKIDNETIESREGLIARKVKSIRIQDLRNINVNQSLVGRIVGVGDVEFSSAGGSGIEVTFRGVDKPLEVKALAQRLQGHQPVKPADA</sequence>
<name>A0A1B4XJ59_9GAMM</name>
<dbReference type="PANTHER" id="PTHR37938">
    <property type="entry name" value="BLL0215 PROTEIN"/>
    <property type="match status" value="1"/>
</dbReference>
<dbReference type="EMBL" id="AP014879">
    <property type="protein sequence ID" value="BAV34836.1"/>
    <property type="molecule type" value="Genomic_DNA"/>
</dbReference>
<dbReference type="KEGG" id="slim:SCL_2559"/>
<protein>
    <recommendedName>
        <fullName evidence="3">YdbS-like PH domain-containing protein</fullName>
    </recommendedName>
</protein>
<dbReference type="PANTHER" id="PTHR37938:SF1">
    <property type="entry name" value="BLL0215 PROTEIN"/>
    <property type="match status" value="1"/>
</dbReference>
<reference evidence="4 5" key="1">
    <citation type="submission" date="2015-05" db="EMBL/GenBank/DDBJ databases">
        <title>Complete genome sequence of a sulfur-oxidizing gammaproteobacterium strain HA5.</title>
        <authorList>
            <person name="Miura A."/>
            <person name="Kojima H."/>
            <person name="Fukui M."/>
        </authorList>
    </citation>
    <scope>NUCLEOTIDE SEQUENCE [LARGE SCALE GENOMIC DNA]</scope>
    <source>
        <strain evidence="4 5">HA5</strain>
    </source>
</reference>
<proteinExistence type="predicted"/>
<accession>A0A1B4XJ59</accession>
<evidence type="ECO:0000256" key="1">
    <source>
        <dbReference type="SAM" id="MobiDB-lite"/>
    </source>
</evidence>
<evidence type="ECO:0000256" key="2">
    <source>
        <dbReference type="SAM" id="Phobius"/>
    </source>
</evidence>
<evidence type="ECO:0000313" key="4">
    <source>
        <dbReference type="EMBL" id="BAV34836.1"/>
    </source>
</evidence>
<organism evidence="4 5">
    <name type="scientific">Sulfuricaulis limicola</name>
    <dbReference type="NCBI Taxonomy" id="1620215"/>
    <lineage>
        <taxon>Bacteria</taxon>
        <taxon>Pseudomonadati</taxon>
        <taxon>Pseudomonadota</taxon>
        <taxon>Gammaproteobacteria</taxon>
        <taxon>Acidiferrobacterales</taxon>
        <taxon>Acidiferrobacteraceae</taxon>
        <taxon>Sulfuricaulis</taxon>
    </lineage>
</organism>
<feature type="transmembrane region" description="Helical" evidence="2">
    <location>
        <begin position="37"/>
        <end position="55"/>
    </location>
</feature>
<keyword evidence="2" id="KW-1133">Transmembrane helix</keyword>
<evidence type="ECO:0000313" key="5">
    <source>
        <dbReference type="Proteomes" id="UP000243180"/>
    </source>
</evidence>
<keyword evidence="2" id="KW-0812">Transmembrane</keyword>
<gene>
    <name evidence="4" type="ORF">SCL_2559</name>
</gene>
<keyword evidence="5" id="KW-1185">Reference proteome</keyword>
<dbReference type="Proteomes" id="UP000243180">
    <property type="component" value="Chromosome"/>
</dbReference>